<dbReference type="InterPro" id="IPR040258">
    <property type="entry name" value="Spt16"/>
</dbReference>
<feature type="region of interest" description="Disordered" evidence="2">
    <location>
        <begin position="91"/>
        <end position="139"/>
    </location>
</feature>
<dbReference type="SMART" id="SM01286">
    <property type="entry name" value="SPT16"/>
    <property type="match status" value="1"/>
</dbReference>
<keyword evidence="1" id="KW-0805">Transcription regulation</keyword>
<reference evidence="6" key="1">
    <citation type="submission" date="2016-06" db="UniProtKB">
        <authorList>
            <consortium name="WormBaseParasite"/>
        </authorList>
    </citation>
    <scope>IDENTIFICATION</scope>
</reference>
<dbReference type="InterPro" id="IPR013953">
    <property type="entry name" value="FACT_SPT16_M"/>
</dbReference>
<dbReference type="OrthoDB" id="10251642at2759"/>
<dbReference type="InterPro" id="IPR036005">
    <property type="entry name" value="Creatinase/aminopeptidase-like"/>
</dbReference>
<protein>
    <recommendedName>
        <fullName evidence="1">FACT complex subunit</fullName>
    </recommendedName>
</protein>
<sequence length="236" mass="26924">MYYLSCRFLTGLEFRESAALISPKCEIEIRPNMVFIVCVGLHGLVNPEAKDEQSKTSAVLLSDTVLISAEGANEILTEKAKSRLKSNTIRFKSVPETSEGDDNKNKTTNEDKRKEHQKELGKRLNESARERLADQTDQKDVKKIKKSNISYRNYERFPKEADVDKLQIYVDRRHDSVILPIFGVPVPFHISMIKNTSQSVEGDYTYLRVNLMHPGSQIGKDQLLFPSPLCTYVKEL</sequence>
<keyword evidence="1" id="KW-0804">Transcription</keyword>
<keyword evidence="1" id="KW-0227">DNA damage</keyword>
<dbReference type="GO" id="GO:0031491">
    <property type="term" value="F:nucleosome binding"/>
    <property type="evidence" value="ECO:0007669"/>
    <property type="project" value="TreeGrafter"/>
</dbReference>
<dbReference type="WBParaSite" id="GPUH_0002303201-mRNA-1">
    <property type="protein sequence ID" value="GPUH_0002303201-mRNA-1"/>
    <property type="gene ID" value="GPUH_0002303201"/>
</dbReference>
<comment type="function">
    <text evidence="1">Component of the FACT complex, a general chromatin factor that acts to reorganize nucleosomes. The FACT complex is involved in multiple processes that require DNA as a template such as mRNA elongation, DNA replication and DNA repair. During transcription elongation the FACT complex acts as a histone chaperone that both destabilizes and restores nucleosomal structure. It facilitates the passage of RNA polymerase II and transcription by promoting the dissociation of one histone H2A-H2B dimer from the nucleosome, then subsequently promotes the reestablishment of the nucleosome following the passage of RNA polymerase II.</text>
</comment>
<evidence type="ECO:0000256" key="2">
    <source>
        <dbReference type="SAM" id="MobiDB-lite"/>
    </source>
</evidence>
<dbReference type="PANTHER" id="PTHR13980:SF15">
    <property type="entry name" value="FACT COMPLEX SUBUNIT SPT16"/>
    <property type="match status" value="1"/>
</dbReference>
<dbReference type="GO" id="GO:0006260">
    <property type="term" value="P:DNA replication"/>
    <property type="evidence" value="ECO:0007669"/>
    <property type="project" value="UniProtKB-KW"/>
</dbReference>
<dbReference type="GO" id="GO:0006281">
    <property type="term" value="P:DNA repair"/>
    <property type="evidence" value="ECO:0007669"/>
    <property type="project" value="UniProtKB-UniRule"/>
</dbReference>
<feature type="domain" description="FACT complex subunit SPT16 middle" evidence="3">
    <location>
        <begin position="168"/>
        <end position="236"/>
    </location>
</feature>
<evidence type="ECO:0000256" key="1">
    <source>
        <dbReference type="RuleBase" id="RU367052"/>
    </source>
</evidence>
<dbReference type="GO" id="GO:0035101">
    <property type="term" value="C:FACT complex"/>
    <property type="evidence" value="ECO:0007669"/>
    <property type="project" value="UniProtKB-UniRule"/>
</dbReference>
<dbReference type="FunFam" id="2.30.29.210:FF:000001">
    <property type="entry name" value="FACT complex subunit spt16"/>
    <property type="match status" value="1"/>
</dbReference>
<organism evidence="6">
    <name type="scientific">Gongylonema pulchrum</name>
    <dbReference type="NCBI Taxonomy" id="637853"/>
    <lineage>
        <taxon>Eukaryota</taxon>
        <taxon>Metazoa</taxon>
        <taxon>Ecdysozoa</taxon>
        <taxon>Nematoda</taxon>
        <taxon>Chromadorea</taxon>
        <taxon>Rhabditida</taxon>
        <taxon>Spirurina</taxon>
        <taxon>Spiruromorpha</taxon>
        <taxon>Spiruroidea</taxon>
        <taxon>Gongylonematidae</taxon>
        <taxon>Gongylonema</taxon>
    </lineage>
</organism>
<comment type="subunit">
    <text evidence="1">Component of the FACT complex.</text>
</comment>
<keyword evidence="1" id="KW-0158">Chromosome</keyword>
<gene>
    <name evidence="4" type="ORF">GPUH_LOCUS23004</name>
</gene>
<dbReference type="GO" id="GO:0006368">
    <property type="term" value="P:transcription elongation by RNA polymerase II"/>
    <property type="evidence" value="ECO:0007669"/>
    <property type="project" value="TreeGrafter"/>
</dbReference>
<dbReference type="Gene3D" id="2.30.29.210">
    <property type="entry name" value="FACT complex subunit Spt16p/Cdc68p"/>
    <property type="match status" value="1"/>
</dbReference>
<proteinExistence type="inferred from homology"/>
<comment type="similarity">
    <text evidence="1">Belongs to the peptidase M24 family. SPT16 subfamily.</text>
</comment>
<evidence type="ECO:0000313" key="6">
    <source>
        <dbReference type="WBParaSite" id="GPUH_0002303201-mRNA-1"/>
    </source>
</evidence>
<name>A0A183EPW3_9BILA</name>
<evidence type="ECO:0000259" key="3">
    <source>
        <dbReference type="SMART" id="SM01286"/>
    </source>
</evidence>
<dbReference type="EMBL" id="UYRT01096555">
    <property type="protein sequence ID" value="VDN40841.1"/>
    <property type="molecule type" value="Genomic_DNA"/>
</dbReference>
<keyword evidence="5" id="KW-1185">Reference proteome</keyword>
<dbReference type="Proteomes" id="UP000271098">
    <property type="component" value="Unassembled WGS sequence"/>
</dbReference>
<keyword evidence="1" id="KW-0235">DNA replication</keyword>
<feature type="compositionally biased region" description="Basic and acidic residues" evidence="2">
    <location>
        <begin position="101"/>
        <end position="139"/>
    </location>
</feature>
<dbReference type="AlphaFoldDB" id="A0A183EPW3"/>
<keyword evidence="1" id="KW-0539">Nucleus</keyword>
<evidence type="ECO:0000313" key="5">
    <source>
        <dbReference type="Proteomes" id="UP000271098"/>
    </source>
</evidence>
<comment type="subcellular location">
    <subcellularLocation>
        <location evidence="1">Nucleus</location>
    </subcellularLocation>
    <subcellularLocation>
        <location evidence="1">Chromosome</location>
    </subcellularLocation>
</comment>
<keyword evidence="1" id="KW-0234">DNA repair</keyword>
<dbReference type="Pfam" id="PF08644">
    <property type="entry name" value="SPT16"/>
    <property type="match status" value="1"/>
</dbReference>
<accession>A0A183EPW3</accession>
<evidence type="ECO:0000313" key="4">
    <source>
        <dbReference type="EMBL" id="VDN40841.1"/>
    </source>
</evidence>
<dbReference type="PANTHER" id="PTHR13980">
    <property type="entry name" value="CDC68 RELATED"/>
    <property type="match status" value="1"/>
</dbReference>
<dbReference type="Gene3D" id="3.90.230.10">
    <property type="entry name" value="Creatinase/methionine aminopeptidase superfamily"/>
    <property type="match status" value="1"/>
</dbReference>
<reference evidence="4 5" key="2">
    <citation type="submission" date="2018-11" db="EMBL/GenBank/DDBJ databases">
        <authorList>
            <consortium name="Pathogen Informatics"/>
        </authorList>
    </citation>
    <scope>NUCLEOTIDE SEQUENCE [LARGE SCALE GENOMIC DNA]</scope>
</reference>